<dbReference type="PANTHER" id="PTHR30537">
    <property type="entry name" value="HTH-TYPE TRANSCRIPTIONAL REGULATOR"/>
    <property type="match status" value="1"/>
</dbReference>
<dbReference type="Gene3D" id="3.40.190.290">
    <property type="match status" value="1"/>
</dbReference>
<evidence type="ECO:0000313" key="6">
    <source>
        <dbReference type="EMBL" id="RDE22459.1"/>
    </source>
</evidence>
<dbReference type="AlphaFoldDB" id="A0A369WN14"/>
<evidence type="ECO:0000256" key="1">
    <source>
        <dbReference type="ARBA" id="ARBA00009437"/>
    </source>
</evidence>
<sequence>MNSSYWNGVRAFLAVASHGSFTAASEASGVSKASLSQHISALEKSLGVQLLHRTTRSLRLTDVGRGFQALCQQGVDQLESAQAWAVQANQALQGPIRMNAVGGLIGEELIAPLVIEFLQRHPEVNVELDFSSHRVDLLNDPVDLVMRMGDLPDSSLVARRLYRIRTRYVASPDFIEARGEIDHPEQLRELPLICGSVTEWLFVKQQERVMLPIKQSFKVANGRAMLQAAKAGLGVARLADLYVQRALDDGSLMEVLPDWNHATELSLVCPPARYQLQRVKALMDWLVANFESRYQALLQPNSG</sequence>
<evidence type="ECO:0000259" key="5">
    <source>
        <dbReference type="PROSITE" id="PS50931"/>
    </source>
</evidence>
<proteinExistence type="inferred from homology"/>
<dbReference type="GO" id="GO:0006351">
    <property type="term" value="P:DNA-templated transcription"/>
    <property type="evidence" value="ECO:0007669"/>
    <property type="project" value="TreeGrafter"/>
</dbReference>
<dbReference type="PANTHER" id="PTHR30537:SF5">
    <property type="entry name" value="HTH-TYPE TRANSCRIPTIONAL ACTIVATOR TTDR-RELATED"/>
    <property type="match status" value="1"/>
</dbReference>
<dbReference type="InterPro" id="IPR036388">
    <property type="entry name" value="WH-like_DNA-bd_sf"/>
</dbReference>
<reference evidence="6 7" key="1">
    <citation type="submission" date="2018-07" db="EMBL/GenBank/DDBJ databases">
        <title>Motiliproteus coralliicola sp. nov., a bacterium isolated from Coral.</title>
        <authorList>
            <person name="Wang G."/>
        </authorList>
    </citation>
    <scope>NUCLEOTIDE SEQUENCE [LARGE SCALE GENOMIC DNA]</scope>
    <source>
        <strain evidence="6 7">C34</strain>
    </source>
</reference>
<dbReference type="InterPro" id="IPR058163">
    <property type="entry name" value="LysR-type_TF_proteobact-type"/>
</dbReference>
<organism evidence="6 7">
    <name type="scientific">Motiliproteus coralliicola</name>
    <dbReference type="NCBI Taxonomy" id="2283196"/>
    <lineage>
        <taxon>Bacteria</taxon>
        <taxon>Pseudomonadati</taxon>
        <taxon>Pseudomonadota</taxon>
        <taxon>Gammaproteobacteria</taxon>
        <taxon>Oceanospirillales</taxon>
        <taxon>Oceanospirillaceae</taxon>
        <taxon>Motiliproteus</taxon>
    </lineage>
</organism>
<name>A0A369WN14_9GAMM</name>
<dbReference type="PROSITE" id="PS50931">
    <property type="entry name" value="HTH_LYSR"/>
    <property type="match status" value="1"/>
</dbReference>
<dbReference type="Proteomes" id="UP000253769">
    <property type="component" value="Unassembled WGS sequence"/>
</dbReference>
<comment type="caution">
    <text evidence="6">The sequence shown here is derived from an EMBL/GenBank/DDBJ whole genome shotgun (WGS) entry which is preliminary data.</text>
</comment>
<protein>
    <submittedName>
        <fullName evidence="6">LysR family transcriptional regulator</fullName>
    </submittedName>
</protein>
<keyword evidence="3" id="KW-0238">DNA-binding</keyword>
<keyword evidence="4" id="KW-0804">Transcription</keyword>
<dbReference type="GO" id="GO:0003700">
    <property type="term" value="F:DNA-binding transcription factor activity"/>
    <property type="evidence" value="ECO:0007669"/>
    <property type="project" value="InterPro"/>
</dbReference>
<evidence type="ECO:0000256" key="3">
    <source>
        <dbReference type="ARBA" id="ARBA00023125"/>
    </source>
</evidence>
<dbReference type="Pfam" id="PF00126">
    <property type="entry name" value="HTH_1"/>
    <property type="match status" value="1"/>
</dbReference>
<dbReference type="RefSeq" id="WP_114695083.1">
    <property type="nucleotide sequence ID" value="NZ_QQOH01000002.1"/>
</dbReference>
<feature type="domain" description="HTH lysR-type" evidence="5">
    <location>
        <begin position="1"/>
        <end position="61"/>
    </location>
</feature>
<dbReference type="OrthoDB" id="9815676at2"/>
<accession>A0A369WN14</accession>
<dbReference type="SUPFAM" id="SSF46785">
    <property type="entry name" value="Winged helix' DNA-binding domain"/>
    <property type="match status" value="1"/>
</dbReference>
<dbReference type="Gene3D" id="1.10.10.10">
    <property type="entry name" value="Winged helix-like DNA-binding domain superfamily/Winged helix DNA-binding domain"/>
    <property type="match status" value="1"/>
</dbReference>
<dbReference type="InterPro" id="IPR005119">
    <property type="entry name" value="LysR_subst-bd"/>
</dbReference>
<gene>
    <name evidence="6" type="ORF">DV711_07585</name>
</gene>
<dbReference type="EMBL" id="QQOH01000002">
    <property type="protein sequence ID" value="RDE22459.1"/>
    <property type="molecule type" value="Genomic_DNA"/>
</dbReference>
<dbReference type="InterPro" id="IPR000847">
    <property type="entry name" value="LysR_HTH_N"/>
</dbReference>
<keyword evidence="2" id="KW-0805">Transcription regulation</keyword>
<evidence type="ECO:0000256" key="2">
    <source>
        <dbReference type="ARBA" id="ARBA00023015"/>
    </source>
</evidence>
<dbReference type="GO" id="GO:0043565">
    <property type="term" value="F:sequence-specific DNA binding"/>
    <property type="evidence" value="ECO:0007669"/>
    <property type="project" value="TreeGrafter"/>
</dbReference>
<evidence type="ECO:0000313" key="7">
    <source>
        <dbReference type="Proteomes" id="UP000253769"/>
    </source>
</evidence>
<keyword evidence="7" id="KW-1185">Reference proteome</keyword>
<dbReference type="CDD" id="cd08422">
    <property type="entry name" value="PBP2_CrgA_like"/>
    <property type="match status" value="1"/>
</dbReference>
<dbReference type="SUPFAM" id="SSF53850">
    <property type="entry name" value="Periplasmic binding protein-like II"/>
    <property type="match status" value="1"/>
</dbReference>
<evidence type="ECO:0000256" key="4">
    <source>
        <dbReference type="ARBA" id="ARBA00023163"/>
    </source>
</evidence>
<comment type="similarity">
    <text evidence="1">Belongs to the LysR transcriptional regulatory family.</text>
</comment>
<dbReference type="FunFam" id="1.10.10.10:FF:000001">
    <property type="entry name" value="LysR family transcriptional regulator"/>
    <property type="match status" value="1"/>
</dbReference>
<dbReference type="InterPro" id="IPR036390">
    <property type="entry name" value="WH_DNA-bd_sf"/>
</dbReference>
<dbReference type="Pfam" id="PF03466">
    <property type="entry name" value="LysR_substrate"/>
    <property type="match status" value="1"/>
</dbReference>